<evidence type="ECO:0000256" key="7">
    <source>
        <dbReference type="ARBA" id="ARBA00022576"/>
    </source>
</evidence>
<keyword evidence="9" id="KW-0663">Pyridoxal phosphate</keyword>
<dbReference type="AlphaFoldDB" id="A0A6A8MD29"/>
<evidence type="ECO:0000256" key="5">
    <source>
        <dbReference type="ARBA" id="ARBA00009320"/>
    </source>
</evidence>
<sequence>MAKKDFDWENMPFAYQPTDYRFVSWFRDGKWDEGEMSTDPNVTLNECAQVLQYCQQVFEGLKAYETVDGRTVIFRPDMNAERMYDSAERMMMAPFPKDRFIQACKDVAKQNRDWIGPYGTGCSLYLRPYMIGTNPEIAVAPASEFMFRVIAMPVGNYFKGGVKPIVVRFADYDRAAPRGTGHIKAGLNYAMSMYPLMEAHDQGFAENFFLDSATRTKLEETGGANILLVTKDGKLVTPKSNSILPSITRRSLLYIAEHMLGMEVEQREVYKDELPDFAEVGVCGTAAVISPVGKVDDHGKVFEVPTGMEEGGPVLMKLRQTLVDIQMGKIEGPEGWVVDVDK</sequence>
<comment type="catalytic activity">
    <reaction evidence="11">
        <text>L-isoleucine + 2-oxoglutarate = (S)-3-methyl-2-oxopentanoate + L-glutamate</text>
        <dbReference type="Rhea" id="RHEA:24801"/>
        <dbReference type="ChEBI" id="CHEBI:16810"/>
        <dbReference type="ChEBI" id="CHEBI:29985"/>
        <dbReference type="ChEBI" id="CHEBI:35146"/>
        <dbReference type="ChEBI" id="CHEBI:58045"/>
        <dbReference type="EC" id="2.6.1.42"/>
    </reaction>
</comment>
<protein>
    <recommendedName>
        <fullName evidence="6">branched-chain-amino-acid transaminase</fullName>
        <ecNumber evidence="6">2.6.1.42</ecNumber>
    </recommendedName>
</protein>
<comment type="pathway">
    <text evidence="3">Amino-acid biosynthesis; L-valine biosynthesis; L-valine from pyruvate: step 4/4.</text>
</comment>
<evidence type="ECO:0000256" key="3">
    <source>
        <dbReference type="ARBA" id="ARBA00004931"/>
    </source>
</evidence>
<comment type="similarity">
    <text evidence="5">Belongs to the class-IV pyridoxal-phosphate-dependent aminotransferase family.</text>
</comment>
<dbReference type="InterPro" id="IPR036038">
    <property type="entry name" value="Aminotransferase-like"/>
</dbReference>
<dbReference type="PANTHER" id="PTHR42825:SF2">
    <property type="entry name" value="BRANCHED-CHAIN-AMINO-ACID AMINOTRANSFERASE 3, CHLOROPLASTIC-RELATED"/>
    <property type="match status" value="1"/>
</dbReference>
<dbReference type="GO" id="GO:0009097">
    <property type="term" value="P:isoleucine biosynthetic process"/>
    <property type="evidence" value="ECO:0007669"/>
    <property type="project" value="UniProtKB-UniPathway"/>
</dbReference>
<dbReference type="NCBIfam" id="TIGR01123">
    <property type="entry name" value="ilvE_II"/>
    <property type="match status" value="1"/>
</dbReference>
<name>A0A6A8MD29_9FIRM</name>
<dbReference type="GO" id="GO:0052654">
    <property type="term" value="F:L-leucine-2-oxoglutarate transaminase activity"/>
    <property type="evidence" value="ECO:0007669"/>
    <property type="project" value="RHEA"/>
</dbReference>
<evidence type="ECO:0000256" key="10">
    <source>
        <dbReference type="ARBA" id="ARBA00048212"/>
    </source>
</evidence>
<evidence type="ECO:0000256" key="9">
    <source>
        <dbReference type="ARBA" id="ARBA00022898"/>
    </source>
</evidence>
<dbReference type="Gene3D" id="3.30.470.10">
    <property type="match status" value="1"/>
</dbReference>
<dbReference type="InterPro" id="IPR001544">
    <property type="entry name" value="Aminotrans_IV"/>
</dbReference>
<dbReference type="InterPro" id="IPR033939">
    <property type="entry name" value="BCAT_family"/>
</dbReference>
<evidence type="ECO:0000256" key="1">
    <source>
        <dbReference type="ARBA" id="ARBA00001933"/>
    </source>
</evidence>
<dbReference type="NCBIfam" id="NF009897">
    <property type="entry name" value="PRK13357.1"/>
    <property type="match status" value="1"/>
</dbReference>
<dbReference type="SUPFAM" id="SSF56752">
    <property type="entry name" value="D-aminoacid aminotransferase-like PLP-dependent enzymes"/>
    <property type="match status" value="1"/>
</dbReference>
<dbReference type="GO" id="GO:0009099">
    <property type="term" value="P:L-valine biosynthetic process"/>
    <property type="evidence" value="ECO:0007669"/>
    <property type="project" value="UniProtKB-UniPathway"/>
</dbReference>
<comment type="pathway">
    <text evidence="2">Amino-acid biosynthesis; L-isoleucine biosynthesis; L-isoleucine from 2-oxobutanoate: step 4/4.</text>
</comment>
<dbReference type="PIRSF" id="PIRSF006468">
    <property type="entry name" value="BCAT1"/>
    <property type="match status" value="1"/>
</dbReference>
<dbReference type="Pfam" id="PF01063">
    <property type="entry name" value="Aminotran_4"/>
    <property type="match status" value="1"/>
</dbReference>
<evidence type="ECO:0000256" key="12">
    <source>
        <dbReference type="ARBA" id="ARBA00049229"/>
    </source>
</evidence>
<comment type="cofactor">
    <cofactor evidence="1">
        <name>pyridoxal 5'-phosphate</name>
        <dbReference type="ChEBI" id="CHEBI:597326"/>
    </cofactor>
</comment>
<comment type="pathway">
    <text evidence="4">Amino-acid biosynthesis; L-leucine biosynthesis; L-leucine from 3-methyl-2-oxobutanoate: step 4/4.</text>
</comment>
<gene>
    <name evidence="14" type="ORF">FYJ66_08755</name>
</gene>
<proteinExistence type="inferred from homology"/>
<dbReference type="UniPathway" id="UPA00048">
    <property type="reaction ID" value="UER00073"/>
</dbReference>
<dbReference type="InterPro" id="IPR043131">
    <property type="entry name" value="BCAT-like_N"/>
</dbReference>
<reference evidence="14" key="1">
    <citation type="submission" date="2019-09" db="EMBL/GenBank/DDBJ databases">
        <title>In-depth cultivation of the pig gut microbiome towards novel bacterial diversity and tailored functional studies.</title>
        <authorList>
            <person name="Wylensek D."/>
            <person name="Hitch T.C.A."/>
            <person name="Clavel T."/>
        </authorList>
    </citation>
    <scope>NUCLEOTIDE SEQUENCE</scope>
    <source>
        <strain evidence="14">RF-744-FAT-WT-3</strain>
    </source>
</reference>
<dbReference type="Gene3D" id="3.20.10.10">
    <property type="entry name" value="D-amino Acid Aminotransferase, subunit A, domain 2"/>
    <property type="match status" value="1"/>
</dbReference>
<dbReference type="RefSeq" id="WP_154573128.1">
    <property type="nucleotide sequence ID" value="NZ_VUNB01000007.1"/>
</dbReference>
<evidence type="ECO:0000256" key="4">
    <source>
        <dbReference type="ARBA" id="ARBA00005072"/>
    </source>
</evidence>
<comment type="catalytic activity">
    <reaction evidence="10">
        <text>L-valine + 2-oxoglutarate = 3-methyl-2-oxobutanoate + L-glutamate</text>
        <dbReference type="Rhea" id="RHEA:24813"/>
        <dbReference type="ChEBI" id="CHEBI:11851"/>
        <dbReference type="ChEBI" id="CHEBI:16810"/>
        <dbReference type="ChEBI" id="CHEBI:29985"/>
        <dbReference type="ChEBI" id="CHEBI:57762"/>
        <dbReference type="EC" id="2.6.1.42"/>
    </reaction>
</comment>
<comment type="caution">
    <text evidence="14">The sequence shown here is derived from an EMBL/GenBank/DDBJ whole genome shotgun (WGS) entry which is preliminary data.</text>
</comment>
<dbReference type="PANTHER" id="PTHR42825">
    <property type="entry name" value="AMINO ACID AMINOTRANSFERASE"/>
    <property type="match status" value="1"/>
</dbReference>
<dbReference type="GO" id="GO:0009098">
    <property type="term" value="P:L-leucine biosynthetic process"/>
    <property type="evidence" value="ECO:0007669"/>
    <property type="project" value="UniProtKB-UniPathway"/>
</dbReference>
<dbReference type="CDD" id="cd01557">
    <property type="entry name" value="BCAT_beta_family"/>
    <property type="match status" value="1"/>
</dbReference>
<dbReference type="GO" id="GO:0052655">
    <property type="term" value="F:L-valine-2-oxoglutarate transaminase activity"/>
    <property type="evidence" value="ECO:0007669"/>
    <property type="project" value="RHEA"/>
</dbReference>
<evidence type="ECO:0000256" key="2">
    <source>
        <dbReference type="ARBA" id="ARBA00004824"/>
    </source>
</evidence>
<dbReference type="UniPathway" id="UPA00049">
    <property type="reaction ID" value="UER00062"/>
</dbReference>
<comment type="catalytic activity">
    <reaction evidence="12">
        <text>L-leucine + 2-oxoglutarate = 4-methyl-2-oxopentanoate + L-glutamate</text>
        <dbReference type="Rhea" id="RHEA:18321"/>
        <dbReference type="ChEBI" id="CHEBI:16810"/>
        <dbReference type="ChEBI" id="CHEBI:17865"/>
        <dbReference type="ChEBI" id="CHEBI:29985"/>
        <dbReference type="ChEBI" id="CHEBI:57427"/>
        <dbReference type="EC" id="2.6.1.42"/>
    </reaction>
</comment>
<evidence type="ECO:0000256" key="8">
    <source>
        <dbReference type="ARBA" id="ARBA00022679"/>
    </source>
</evidence>
<evidence type="ECO:0000313" key="14">
    <source>
        <dbReference type="EMBL" id="MST69667.1"/>
    </source>
</evidence>
<dbReference type="EC" id="2.6.1.42" evidence="6"/>
<accession>A0A6A8MD29</accession>
<dbReference type="InterPro" id="IPR043132">
    <property type="entry name" value="BCAT-like_C"/>
</dbReference>
<dbReference type="GO" id="GO:0052656">
    <property type="term" value="F:L-isoleucine-2-oxoglutarate transaminase activity"/>
    <property type="evidence" value="ECO:0007669"/>
    <property type="project" value="RHEA"/>
</dbReference>
<dbReference type="UniPathway" id="UPA00047">
    <property type="reaction ID" value="UER00058"/>
</dbReference>
<evidence type="ECO:0000256" key="11">
    <source>
        <dbReference type="ARBA" id="ARBA00048798"/>
    </source>
</evidence>
<dbReference type="EMBL" id="VUNB01000007">
    <property type="protein sequence ID" value="MST69667.1"/>
    <property type="molecule type" value="Genomic_DNA"/>
</dbReference>
<organism evidence="14">
    <name type="scientific">Baileyella intestinalis</name>
    <dbReference type="NCBI Taxonomy" id="2606709"/>
    <lineage>
        <taxon>Bacteria</taxon>
        <taxon>Bacillati</taxon>
        <taxon>Bacillota</taxon>
        <taxon>Clostridia</taxon>
        <taxon>Peptostreptococcales</taxon>
        <taxon>Anaerovoracaceae</taxon>
        <taxon>Baileyella</taxon>
    </lineage>
</organism>
<keyword evidence="8 14" id="KW-0808">Transferase</keyword>
<feature type="modified residue" description="N6-(pyridoxal phosphate)lysine" evidence="13">
    <location>
        <position position="184"/>
    </location>
</feature>
<dbReference type="FunFam" id="3.30.470.10:FF:000004">
    <property type="entry name" value="Branched-chain-amino-acid aminotransferase"/>
    <property type="match status" value="1"/>
</dbReference>
<keyword evidence="7 14" id="KW-0032">Aminotransferase</keyword>
<dbReference type="InterPro" id="IPR005786">
    <property type="entry name" value="B_amino_transII"/>
</dbReference>
<evidence type="ECO:0000256" key="6">
    <source>
        <dbReference type="ARBA" id="ARBA00013053"/>
    </source>
</evidence>
<evidence type="ECO:0000256" key="13">
    <source>
        <dbReference type="PIRSR" id="PIRSR006468-1"/>
    </source>
</evidence>